<proteinExistence type="predicted"/>
<reference evidence="1 3" key="2">
    <citation type="journal article" date="2014" name="BMC Genomics">
        <title>An improved genome release (version Mt4.0) for the model legume Medicago truncatula.</title>
        <authorList>
            <person name="Tang H."/>
            <person name="Krishnakumar V."/>
            <person name="Bidwell S."/>
            <person name="Rosen B."/>
            <person name="Chan A."/>
            <person name="Zhou S."/>
            <person name="Gentzbittel L."/>
            <person name="Childs K.L."/>
            <person name="Yandell M."/>
            <person name="Gundlach H."/>
            <person name="Mayer K.F."/>
            <person name="Schwartz D.C."/>
            <person name="Town C.D."/>
        </authorList>
    </citation>
    <scope>GENOME REANNOTATION</scope>
    <source>
        <strain evidence="1">A17</strain>
        <strain evidence="2 3">cv. Jemalong A17</strain>
    </source>
</reference>
<reference evidence="1 3" key="1">
    <citation type="journal article" date="2011" name="Nature">
        <title>The Medicago genome provides insight into the evolution of rhizobial symbioses.</title>
        <authorList>
            <person name="Young N.D."/>
            <person name="Debelle F."/>
            <person name="Oldroyd G.E."/>
            <person name="Geurts R."/>
            <person name="Cannon S.B."/>
            <person name="Udvardi M.K."/>
            <person name="Benedito V.A."/>
            <person name="Mayer K.F."/>
            <person name="Gouzy J."/>
            <person name="Schoof H."/>
            <person name="Van de Peer Y."/>
            <person name="Proost S."/>
            <person name="Cook D.R."/>
            <person name="Meyers B.C."/>
            <person name="Spannagl M."/>
            <person name="Cheung F."/>
            <person name="De Mita S."/>
            <person name="Krishnakumar V."/>
            <person name="Gundlach H."/>
            <person name="Zhou S."/>
            <person name="Mudge J."/>
            <person name="Bharti A.K."/>
            <person name="Murray J.D."/>
            <person name="Naoumkina M.A."/>
            <person name="Rosen B."/>
            <person name="Silverstein K.A."/>
            <person name="Tang H."/>
            <person name="Rombauts S."/>
            <person name="Zhao P.X."/>
            <person name="Zhou P."/>
            <person name="Barbe V."/>
            <person name="Bardou P."/>
            <person name="Bechner M."/>
            <person name="Bellec A."/>
            <person name="Berger A."/>
            <person name="Berges H."/>
            <person name="Bidwell S."/>
            <person name="Bisseling T."/>
            <person name="Choisne N."/>
            <person name="Couloux A."/>
            <person name="Denny R."/>
            <person name="Deshpande S."/>
            <person name="Dai X."/>
            <person name="Doyle J.J."/>
            <person name="Dudez A.M."/>
            <person name="Farmer A.D."/>
            <person name="Fouteau S."/>
            <person name="Franken C."/>
            <person name="Gibelin C."/>
            <person name="Gish J."/>
            <person name="Goldstein S."/>
            <person name="Gonzalez A.J."/>
            <person name="Green P.J."/>
            <person name="Hallab A."/>
            <person name="Hartog M."/>
            <person name="Hua A."/>
            <person name="Humphray S.J."/>
            <person name="Jeong D.H."/>
            <person name="Jing Y."/>
            <person name="Jocker A."/>
            <person name="Kenton S.M."/>
            <person name="Kim D.J."/>
            <person name="Klee K."/>
            <person name="Lai H."/>
            <person name="Lang C."/>
            <person name="Lin S."/>
            <person name="Macmil S.L."/>
            <person name="Magdelenat G."/>
            <person name="Matthews L."/>
            <person name="McCorrison J."/>
            <person name="Monaghan E.L."/>
            <person name="Mun J.H."/>
            <person name="Najar F.Z."/>
            <person name="Nicholson C."/>
            <person name="Noirot C."/>
            <person name="O'Bleness M."/>
            <person name="Paule C.R."/>
            <person name="Poulain J."/>
            <person name="Prion F."/>
            <person name="Qin B."/>
            <person name="Qu C."/>
            <person name="Retzel E.F."/>
            <person name="Riddle C."/>
            <person name="Sallet E."/>
            <person name="Samain S."/>
            <person name="Samson N."/>
            <person name="Sanders I."/>
            <person name="Saurat O."/>
            <person name="Scarpelli C."/>
            <person name="Schiex T."/>
            <person name="Segurens B."/>
            <person name="Severin A.J."/>
            <person name="Sherrier D.J."/>
            <person name="Shi R."/>
            <person name="Sims S."/>
            <person name="Singer S.R."/>
            <person name="Sinharoy S."/>
            <person name="Sterck L."/>
            <person name="Viollet A."/>
            <person name="Wang B.B."/>
            <person name="Wang K."/>
            <person name="Wang M."/>
            <person name="Wang X."/>
            <person name="Warfsmann J."/>
            <person name="Weissenbach J."/>
            <person name="White D.D."/>
            <person name="White J.D."/>
            <person name="Wiley G.B."/>
            <person name="Wincker P."/>
            <person name="Xing Y."/>
            <person name="Yang L."/>
            <person name="Yao Z."/>
            <person name="Ying F."/>
            <person name="Zhai J."/>
            <person name="Zhou L."/>
            <person name="Zuber A."/>
            <person name="Denarie J."/>
            <person name="Dixon R.A."/>
            <person name="May G.D."/>
            <person name="Schwartz D.C."/>
            <person name="Rogers J."/>
            <person name="Quetier F."/>
            <person name="Town C.D."/>
            <person name="Roe B.A."/>
        </authorList>
    </citation>
    <scope>NUCLEOTIDE SEQUENCE [LARGE SCALE GENOMIC DNA]</scope>
    <source>
        <strain evidence="1">A17</strain>
        <strain evidence="2 3">cv. Jemalong A17</strain>
    </source>
</reference>
<accession>A0A072U8C8</accession>
<protein>
    <submittedName>
        <fullName evidence="1 2">Uncharacterized protein</fullName>
    </submittedName>
</protein>
<dbReference type="AlphaFoldDB" id="A0A072U8C8"/>
<evidence type="ECO:0000313" key="2">
    <source>
        <dbReference type="EnsemblPlants" id="KEH26024"/>
    </source>
</evidence>
<gene>
    <name evidence="1" type="ordered locus">MTR_6g040060</name>
</gene>
<name>A0A072U8C8_MEDTR</name>
<sequence>MNHEDVVKMISLGTNNLITMTRIMLLGSNTNCQSCCCLCSRLHTNHNNSGGLNLNQETLSDRRNQIDCLCPRDIIFTTSSWFIPLP</sequence>
<organism evidence="1 3">
    <name type="scientific">Medicago truncatula</name>
    <name type="common">Barrel medic</name>
    <name type="synonym">Medicago tribuloides</name>
    <dbReference type="NCBI Taxonomy" id="3880"/>
    <lineage>
        <taxon>Eukaryota</taxon>
        <taxon>Viridiplantae</taxon>
        <taxon>Streptophyta</taxon>
        <taxon>Embryophyta</taxon>
        <taxon>Tracheophyta</taxon>
        <taxon>Spermatophyta</taxon>
        <taxon>Magnoliopsida</taxon>
        <taxon>eudicotyledons</taxon>
        <taxon>Gunneridae</taxon>
        <taxon>Pentapetalae</taxon>
        <taxon>rosids</taxon>
        <taxon>fabids</taxon>
        <taxon>Fabales</taxon>
        <taxon>Fabaceae</taxon>
        <taxon>Papilionoideae</taxon>
        <taxon>50 kb inversion clade</taxon>
        <taxon>NPAAA clade</taxon>
        <taxon>Hologalegina</taxon>
        <taxon>IRL clade</taxon>
        <taxon>Trifolieae</taxon>
        <taxon>Medicago</taxon>
    </lineage>
</organism>
<keyword evidence="3" id="KW-1185">Reference proteome</keyword>
<dbReference type="Proteomes" id="UP000002051">
    <property type="component" value="Chromosome 6"/>
</dbReference>
<evidence type="ECO:0000313" key="3">
    <source>
        <dbReference type="Proteomes" id="UP000002051"/>
    </source>
</evidence>
<dbReference type="HOGENOM" id="CLU_2501362_0_0_1"/>
<dbReference type="EMBL" id="CM001222">
    <property type="protein sequence ID" value="KEH26024.1"/>
    <property type="molecule type" value="Genomic_DNA"/>
</dbReference>
<dbReference type="EnsemblPlants" id="KEH26024">
    <property type="protein sequence ID" value="KEH26024"/>
    <property type="gene ID" value="MTR_6g040060"/>
</dbReference>
<reference evidence="2" key="3">
    <citation type="submission" date="2015-04" db="UniProtKB">
        <authorList>
            <consortium name="EnsemblPlants"/>
        </authorList>
    </citation>
    <scope>IDENTIFICATION</scope>
    <source>
        <strain evidence="2">cv. Jemalong A17</strain>
    </source>
</reference>
<dbReference type="PaxDb" id="3880-AES84330"/>
<evidence type="ECO:0000313" key="1">
    <source>
        <dbReference type="EMBL" id="KEH26024.1"/>
    </source>
</evidence>